<dbReference type="PANTHER" id="PTHR42748">
    <property type="entry name" value="NITROGEN METABOLITE REPRESSION PROTEIN NMRA FAMILY MEMBER"/>
    <property type="match status" value="1"/>
</dbReference>
<protein>
    <submittedName>
        <fullName evidence="4">NmrA family protein</fullName>
    </submittedName>
</protein>
<dbReference type="InterPro" id="IPR008030">
    <property type="entry name" value="NmrA-like"/>
</dbReference>
<dbReference type="Gene3D" id="3.40.50.720">
    <property type="entry name" value="NAD(P)-binding Rossmann-like Domain"/>
    <property type="match status" value="1"/>
</dbReference>
<comment type="caution">
    <text evidence="4">The sequence shown here is derived from an EMBL/GenBank/DDBJ whole genome shotgun (WGS) entry which is preliminary data.</text>
</comment>
<dbReference type="AlphaFoldDB" id="A0A2P7B6D0"/>
<dbReference type="InterPro" id="IPR036291">
    <property type="entry name" value="NAD(P)-bd_dom_sf"/>
</dbReference>
<dbReference type="Gene3D" id="3.90.25.10">
    <property type="entry name" value="UDP-galactose 4-epimerase, domain 1"/>
    <property type="match status" value="1"/>
</dbReference>
<dbReference type="InterPro" id="IPR051164">
    <property type="entry name" value="NmrA-like_oxidored"/>
</dbReference>
<gene>
    <name evidence="4" type="ORF">CU102_25945</name>
</gene>
<feature type="domain" description="NmrA-like" evidence="3">
    <location>
        <begin position="8"/>
        <end position="306"/>
    </location>
</feature>
<reference evidence="5" key="1">
    <citation type="submission" date="2017-11" db="EMBL/GenBank/DDBJ databases">
        <authorList>
            <person name="Kuznetsova I."/>
            <person name="Sazanova A."/>
            <person name="Chirak E."/>
            <person name="Safronova V."/>
            <person name="Willems A."/>
        </authorList>
    </citation>
    <scope>NUCLEOTIDE SEQUENCE [LARGE SCALE GENOMIC DNA]</scope>
    <source>
        <strain evidence="5">STM 196</strain>
    </source>
</reference>
<name>A0A2P7B6D0_9HYPH</name>
<dbReference type="EMBL" id="PGGO01000032">
    <property type="protein sequence ID" value="PSH62022.1"/>
    <property type="molecule type" value="Genomic_DNA"/>
</dbReference>
<dbReference type="PANTHER" id="PTHR42748:SF7">
    <property type="entry name" value="NMRA LIKE REDOX SENSOR 1-RELATED"/>
    <property type="match status" value="1"/>
</dbReference>
<evidence type="ECO:0000256" key="1">
    <source>
        <dbReference type="ARBA" id="ARBA00006328"/>
    </source>
</evidence>
<evidence type="ECO:0000313" key="5">
    <source>
        <dbReference type="Proteomes" id="UP000241444"/>
    </source>
</evidence>
<dbReference type="RefSeq" id="WP_106713965.1">
    <property type="nucleotide sequence ID" value="NZ_PGGO01000032.1"/>
</dbReference>
<comment type="similarity">
    <text evidence="1">Belongs to the NmrA-type oxidoreductase family.</text>
</comment>
<accession>A0A2P7B6D0</accession>
<evidence type="ECO:0000259" key="3">
    <source>
        <dbReference type="Pfam" id="PF05368"/>
    </source>
</evidence>
<keyword evidence="2" id="KW-0521">NADP</keyword>
<organism evidence="4 5">
    <name type="scientific">Phyllobacterium brassicacearum</name>
    <dbReference type="NCBI Taxonomy" id="314235"/>
    <lineage>
        <taxon>Bacteria</taxon>
        <taxon>Pseudomonadati</taxon>
        <taxon>Pseudomonadota</taxon>
        <taxon>Alphaproteobacteria</taxon>
        <taxon>Hyphomicrobiales</taxon>
        <taxon>Phyllobacteriaceae</taxon>
        <taxon>Phyllobacterium</taxon>
    </lineage>
</organism>
<evidence type="ECO:0000256" key="2">
    <source>
        <dbReference type="ARBA" id="ARBA00022857"/>
    </source>
</evidence>
<sequence>MIQADTSKPLITVVGASSKQGRSVAEALLDSGRYRVRALTRRRDSQPAQILAHKGAEVVVAPLELGMEAELTVAMSGSYGAFLMTPPIVKVPPEELELTLGMELANAAVAAGVEHVVFSGLENVEARTGGTKWAPHFTDKAKVEDYIRSLPVRSSFVYLAFYYTNFLEYYVPQRGADGITFAIYLPPHIPMPFCDPLTAAGPAVREIFDHPTQYAGKTVPVIGEFLSAQEMVDTFVRVTGQQAHYASAYSREDLLRHFPNFAADEHLVRELVGMVEYAVEYGYYAPDRDLTWSRKIDPHALTWEQFVKRSNWQGDLLSYGATSEAELLST</sequence>
<dbReference type="Proteomes" id="UP000241444">
    <property type="component" value="Unassembled WGS sequence"/>
</dbReference>
<dbReference type="OrthoDB" id="9798669at2"/>
<dbReference type="Pfam" id="PF05368">
    <property type="entry name" value="NmrA"/>
    <property type="match status" value="1"/>
</dbReference>
<evidence type="ECO:0000313" key="4">
    <source>
        <dbReference type="EMBL" id="PSH62022.1"/>
    </source>
</evidence>
<dbReference type="CDD" id="cd05251">
    <property type="entry name" value="NmrA_like_SDR_a"/>
    <property type="match status" value="1"/>
</dbReference>
<dbReference type="SUPFAM" id="SSF51735">
    <property type="entry name" value="NAD(P)-binding Rossmann-fold domains"/>
    <property type="match status" value="1"/>
</dbReference>
<proteinExistence type="inferred from homology"/>
<keyword evidence="5" id="KW-1185">Reference proteome</keyword>